<protein>
    <submittedName>
        <fullName evidence="1">Uncharacterized protein</fullName>
    </submittedName>
</protein>
<dbReference type="EMBL" id="CP157804">
    <property type="protein sequence ID" value="XBQ21689.1"/>
    <property type="molecule type" value="Genomic_DNA"/>
</dbReference>
<reference evidence="1" key="1">
    <citation type="submission" date="2024-05" db="EMBL/GenBank/DDBJ databases">
        <title>Draft Genome Sequences of Flagellimonas sp. MMG031 and Marinobacter sp. MMG032 Isolated from the dinoflagellate Symbiodinium pilosum.</title>
        <authorList>
            <person name="Shikuma N.J."/>
            <person name="Farrell M.V."/>
        </authorList>
    </citation>
    <scope>NUCLEOTIDE SEQUENCE</scope>
    <source>
        <strain evidence="1">MMG031</strain>
    </source>
</reference>
<proteinExistence type="predicted"/>
<name>A0AAU7MTY4_9FLAO</name>
<dbReference type="KEGG" id="fld:ABNE31_08745"/>
<organism evidence="1">
    <name type="scientific">Flagellimonas sp. MMG031</name>
    <dbReference type="NCBI Taxonomy" id="3158549"/>
    <lineage>
        <taxon>Bacteria</taxon>
        <taxon>Pseudomonadati</taxon>
        <taxon>Bacteroidota</taxon>
        <taxon>Flavobacteriia</taxon>
        <taxon>Flavobacteriales</taxon>
        <taxon>Flavobacteriaceae</taxon>
        <taxon>Flagellimonas</taxon>
    </lineage>
</organism>
<sequence length="102" mass="11739">METKQLSKVTTEQKTIQLVDGTFTPSEACDVISSLIDEKINFHKIQRLKIWEGNHHSKTNLLDSRIGELEEERQTARMIINQARAEGRNVQINGVLEFKFVD</sequence>
<dbReference type="RefSeq" id="WP_293287512.1">
    <property type="nucleotide sequence ID" value="NZ_CP157804.1"/>
</dbReference>
<accession>A0AAU7MTY4</accession>
<dbReference type="AlphaFoldDB" id="A0AAU7MTY4"/>
<gene>
    <name evidence="1" type="ORF">ABNE31_08745</name>
</gene>
<evidence type="ECO:0000313" key="1">
    <source>
        <dbReference type="EMBL" id="XBQ21689.1"/>
    </source>
</evidence>